<dbReference type="GO" id="GO:0015031">
    <property type="term" value="P:protein transport"/>
    <property type="evidence" value="ECO:0007669"/>
    <property type="project" value="UniProtKB-UniRule"/>
</dbReference>
<dbReference type="OrthoDB" id="9115347at2"/>
<dbReference type="PANTHER" id="PTHR33446">
    <property type="entry name" value="PROTEIN TONB-RELATED"/>
    <property type="match status" value="1"/>
</dbReference>
<evidence type="ECO:0000256" key="12">
    <source>
        <dbReference type="SAM" id="SignalP"/>
    </source>
</evidence>
<feature type="region of interest" description="Disordered" evidence="11">
    <location>
        <begin position="59"/>
        <end position="116"/>
    </location>
</feature>
<dbReference type="InterPro" id="IPR051045">
    <property type="entry name" value="TonB-dependent_transducer"/>
</dbReference>
<dbReference type="eggNOG" id="COG0810">
    <property type="taxonomic scope" value="Bacteria"/>
</dbReference>
<evidence type="ECO:0000256" key="6">
    <source>
        <dbReference type="ARBA" id="ARBA00022692"/>
    </source>
</evidence>
<comment type="similarity">
    <text evidence="2 10">Belongs to the TonB family.</text>
</comment>
<feature type="signal peptide" evidence="12">
    <location>
        <begin position="1"/>
        <end position="21"/>
    </location>
</feature>
<comment type="subcellular location">
    <subcellularLocation>
        <location evidence="1 10">Cell inner membrane</location>
        <topology evidence="1 10">Single-pass membrane protein</topology>
        <orientation evidence="1 10">Periplasmic side</orientation>
    </subcellularLocation>
</comment>
<dbReference type="InterPro" id="IPR006260">
    <property type="entry name" value="TonB/TolA_C"/>
</dbReference>
<proteinExistence type="inferred from homology"/>
<dbReference type="STRING" id="266265.Bxe_C1054"/>
<evidence type="ECO:0000256" key="1">
    <source>
        <dbReference type="ARBA" id="ARBA00004383"/>
    </source>
</evidence>
<keyword evidence="4 10" id="KW-1003">Cell membrane</keyword>
<gene>
    <name evidence="14" type="ORF">Bxe_C1054</name>
</gene>
<dbReference type="KEGG" id="bxe:Bxe_C1054"/>
<protein>
    <recommendedName>
        <fullName evidence="10">Protein TonB</fullName>
    </recommendedName>
</protein>
<reference evidence="14 15" key="1">
    <citation type="journal article" date="2006" name="Proc. Natl. Acad. Sci. U.S.A.">
        <title>Burkholderia xenovorans LB400 harbors a multi-replicon, 9.73-Mbp genome shaped for versatility.</title>
        <authorList>
            <person name="Chain P.S."/>
            <person name="Denef V.J."/>
            <person name="Konstantinidis K.T."/>
            <person name="Vergez L.M."/>
            <person name="Agullo L."/>
            <person name="Reyes V.L."/>
            <person name="Hauser L."/>
            <person name="Cordova M."/>
            <person name="Gomez L."/>
            <person name="Gonzalez M."/>
            <person name="Land M."/>
            <person name="Lao V."/>
            <person name="Larimer F."/>
            <person name="LiPuma J.J."/>
            <person name="Mahenthiralingam E."/>
            <person name="Malfatti S.A."/>
            <person name="Marx C.J."/>
            <person name="Parnell J.J."/>
            <person name="Ramette A."/>
            <person name="Richardson P."/>
            <person name="Seeger M."/>
            <person name="Smith D."/>
            <person name="Spilker T."/>
            <person name="Sul W.J."/>
            <person name="Tsoi T.V."/>
            <person name="Ulrich L.E."/>
            <person name="Zhulin I.B."/>
            <person name="Tiedje J.M."/>
        </authorList>
    </citation>
    <scope>NUCLEOTIDE SEQUENCE [LARGE SCALE GENOMIC DNA]</scope>
    <source>
        <strain evidence="14 15">LB400</strain>
    </source>
</reference>
<keyword evidence="12" id="KW-0732">Signal</keyword>
<evidence type="ECO:0000256" key="10">
    <source>
        <dbReference type="RuleBase" id="RU362123"/>
    </source>
</evidence>
<dbReference type="GO" id="GO:0015891">
    <property type="term" value="P:siderophore transport"/>
    <property type="evidence" value="ECO:0007669"/>
    <property type="project" value="InterPro"/>
</dbReference>
<feature type="compositionally biased region" description="Low complexity" evidence="11">
    <location>
        <begin position="84"/>
        <end position="98"/>
    </location>
</feature>
<evidence type="ECO:0000256" key="9">
    <source>
        <dbReference type="ARBA" id="ARBA00023136"/>
    </source>
</evidence>
<dbReference type="GO" id="GO:0098797">
    <property type="term" value="C:plasma membrane protein complex"/>
    <property type="evidence" value="ECO:0007669"/>
    <property type="project" value="TreeGrafter"/>
</dbReference>
<dbReference type="InterPro" id="IPR037682">
    <property type="entry name" value="TonB_C"/>
</dbReference>
<dbReference type="GO" id="GO:0030288">
    <property type="term" value="C:outer membrane-bounded periplasmic space"/>
    <property type="evidence" value="ECO:0007669"/>
    <property type="project" value="InterPro"/>
</dbReference>
<dbReference type="RefSeq" id="WP_011494168.1">
    <property type="nucleotide sequence ID" value="NC_007953.1"/>
</dbReference>
<name>Q13G68_PARXL</name>
<keyword evidence="5 10" id="KW-0997">Cell inner membrane</keyword>
<evidence type="ECO:0000256" key="8">
    <source>
        <dbReference type="ARBA" id="ARBA00022989"/>
    </source>
</evidence>
<evidence type="ECO:0000259" key="13">
    <source>
        <dbReference type="PROSITE" id="PS52015"/>
    </source>
</evidence>
<keyword evidence="7 10" id="KW-0653">Protein transport</keyword>
<evidence type="ECO:0000256" key="7">
    <source>
        <dbReference type="ARBA" id="ARBA00022927"/>
    </source>
</evidence>
<feature type="domain" description="TonB C-terminal" evidence="13">
    <location>
        <begin position="145"/>
        <end position="236"/>
    </location>
</feature>
<dbReference type="SUPFAM" id="SSF74653">
    <property type="entry name" value="TolA/TonB C-terminal domain"/>
    <property type="match status" value="1"/>
</dbReference>
<evidence type="ECO:0000256" key="3">
    <source>
        <dbReference type="ARBA" id="ARBA00022448"/>
    </source>
</evidence>
<dbReference type="Pfam" id="PF03544">
    <property type="entry name" value="TonB_C"/>
    <property type="match status" value="1"/>
</dbReference>
<dbReference type="GO" id="GO:0031992">
    <property type="term" value="F:energy transducer activity"/>
    <property type="evidence" value="ECO:0007669"/>
    <property type="project" value="InterPro"/>
</dbReference>
<dbReference type="AlphaFoldDB" id="Q13G68"/>
<dbReference type="EMBL" id="CP000272">
    <property type="protein sequence ID" value="ABE36921.1"/>
    <property type="molecule type" value="Genomic_DNA"/>
</dbReference>
<dbReference type="InterPro" id="IPR003538">
    <property type="entry name" value="TonB"/>
</dbReference>
<evidence type="ECO:0000313" key="14">
    <source>
        <dbReference type="EMBL" id="ABE36921.1"/>
    </source>
</evidence>
<keyword evidence="10" id="KW-0735">Signal-anchor</keyword>
<dbReference type="PRINTS" id="PR01374">
    <property type="entry name" value="TONBPROTEIN"/>
</dbReference>
<dbReference type="Proteomes" id="UP000001817">
    <property type="component" value="Chromosome 3"/>
</dbReference>
<dbReference type="Gene3D" id="3.30.1150.10">
    <property type="match status" value="1"/>
</dbReference>
<organism evidence="14 15">
    <name type="scientific">Paraburkholderia xenovorans (strain LB400)</name>
    <dbReference type="NCBI Taxonomy" id="266265"/>
    <lineage>
        <taxon>Bacteria</taxon>
        <taxon>Pseudomonadati</taxon>
        <taxon>Pseudomonadota</taxon>
        <taxon>Betaproteobacteria</taxon>
        <taxon>Burkholderiales</taxon>
        <taxon>Burkholderiaceae</taxon>
        <taxon>Paraburkholderia</taxon>
    </lineage>
</organism>
<dbReference type="GO" id="GO:0055085">
    <property type="term" value="P:transmembrane transport"/>
    <property type="evidence" value="ECO:0007669"/>
    <property type="project" value="InterPro"/>
</dbReference>
<dbReference type="NCBIfam" id="TIGR01352">
    <property type="entry name" value="tonB_Cterm"/>
    <property type="match status" value="1"/>
</dbReference>
<accession>Q13G68</accession>
<keyword evidence="6" id="KW-0812">Transmembrane</keyword>
<evidence type="ECO:0000313" key="15">
    <source>
        <dbReference type="Proteomes" id="UP000001817"/>
    </source>
</evidence>
<keyword evidence="15" id="KW-1185">Reference proteome</keyword>
<evidence type="ECO:0000256" key="4">
    <source>
        <dbReference type="ARBA" id="ARBA00022475"/>
    </source>
</evidence>
<feature type="chain" id="PRO_5004182173" description="Protein TonB" evidence="12">
    <location>
        <begin position="22"/>
        <end position="236"/>
    </location>
</feature>
<dbReference type="PANTHER" id="PTHR33446:SF2">
    <property type="entry name" value="PROTEIN TONB"/>
    <property type="match status" value="1"/>
</dbReference>
<evidence type="ECO:0000256" key="5">
    <source>
        <dbReference type="ARBA" id="ARBA00022519"/>
    </source>
</evidence>
<keyword evidence="8" id="KW-1133">Transmembrane helix</keyword>
<evidence type="ECO:0000256" key="2">
    <source>
        <dbReference type="ARBA" id="ARBA00006555"/>
    </source>
</evidence>
<dbReference type="PROSITE" id="PS52015">
    <property type="entry name" value="TONB_CTD"/>
    <property type="match status" value="1"/>
</dbReference>
<comment type="function">
    <text evidence="10">Interacts with outer membrane receptor proteins that carry out high-affinity binding and energy dependent uptake into the periplasmic space of specific substrates. It could act to transduce energy from the cytoplasmic membrane to specific energy-requiring processes in the outer membrane, resulting in the release into the periplasm of ligands bound by these outer membrane proteins.</text>
</comment>
<keyword evidence="9" id="KW-0472">Membrane</keyword>
<keyword evidence="3 10" id="KW-0813">Transport</keyword>
<evidence type="ECO:0000256" key="11">
    <source>
        <dbReference type="SAM" id="MobiDB-lite"/>
    </source>
</evidence>
<sequence>MAFAMAVALHLVALYFLTARQVDIHLASEQQPGATTISVSLVAAPPVPMAAPVAQTVAAVPPRAEPQRHAKATKVLATHRDSKATTAQQARAPQTVPTSPAPVTKQVMPPVSSPAALPSALSTAQAAAAHPDDGKLMSLPKVIGASSLNQLGCRIPRPTYPARARRLGESGVVRLRIRIAVDGHLADVQVVQSSGFPDLDTEAVHAVSAGSCEPYRENGVATAVTAEQPVAFDLDP</sequence>